<dbReference type="Proteomes" id="UP001341840">
    <property type="component" value="Unassembled WGS sequence"/>
</dbReference>
<name>A0ABU6S3H5_9FABA</name>
<keyword evidence="3" id="KW-1185">Reference proteome</keyword>
<proteinExistence type="predicted"/>
<evidence type="ECO:0000313" key="2">
    <source>
        <dbReference type="EMBL" id="MED6130847.1"/>
    </source>
</evidence>
<reference evidence="2 3" key="1">
    <citation type="journal article" date="2023" name="Plants (Basel)">
        <title>Bridging the Gap: Combining Genomics and Transcriptomics Approaches to Understand Stylosanthes scabra, an Orphan Legume from the Brazilian Caatinga.</title>
        <authorList>
            <person name="Ferreira-Neto J.R.C."/>
            <person name="da Silva M.D."/>
            <person name="Binneck E."/>
            <person name="de Melo N.F."/>
            <person name="da Silva R.H."/>
            <person name="de Melo A.L.T.M."/>
            <person name="Pandolfi V."/>
            <person name="Bustamante F.O."/>
            <person name="Brasileiro-Vidal A.C."/>
            <person name="Benko-Iseppon A.M."/>
        </authorList>
    </citation>
    <scope>NUCLEOTIDE SEQUENCE [LARGE SCALE GENOMIC DNA]</scope>
    <source>
        <tissue evidence="2">Leaves</tissue>
    </source>
</reference>
<protein>
    <submittedName>
        <fullName evidence="2">Uncharacterized protein</fullName>
    </submittedName>
</protein>
<dbReference type="EMBL" id="JASCZI010060423">
    <property type="protein sequence ID" value="MED6130847.1"/>
    <property type="molecule type" value="Genomic_DNA"/>
</dbReference>
<accession>A0ABU6S3H5</accession>
<gene>
    <name evidence="2" type="ORF">PIB30_004262</name>
</gene>
<evidence type="ECO:0000256" key="1">
    <source>
        <dbReference type="SAM" id="MobiDB-lite"/>
    </source>
</evidence>
<sequence>MSTMSELQRTQIKNKMMRQVIYQRTKTLLNSGKARPVQNPESQPLLKNTRATIKEDDDDNNRVDTTDNEEEKRIGTLVGNARKGNPNAELKAATLRNGMATMATAEVGGVKRAVTVKGIGVRDWRQEEATGSKKIVARNSEGRFKATWIIFVSGRSITRSVVINDHDSASDTSDLRRRRACVDNEKCWANSLDRSRRHPSPFAIKEGRPDPTCENQTGLACQTRITKGTISPSQQNRDVLPCTTPKLWDMHSHHHHYRFSPRLFHWRLTYWTHRSSPSLERTGLI</sequence>
<feature type="compositionally biased region" description="Basic and acidic residues" evidence="1">
    <location>
        <begin position="60"/>
        <end position="70"/>
    </location>
</feature>
<comment type="caution">
    <text evidence="2">The sequence shown here is derived from an EMBL/GenBank/DDBJ whole genome shotgun (WGS) entry which is preliminary data.</text>
</comment>
<feature type="region of interest" description="Disordered" evidence="1">
    <location>
        <begin position="32"/>
        <end position="70"/>
    </location>
</feature>
<feature type="compositionally biased region" description="Polar residues" evidence="1">
    <location>
        <begin position="39"/>
        <end position="51"/>
    </location>
</feature>
<organism evidence="2 3">
    <name type="scientific">Stylosanthes scabra</name>
    <dbReference type="NCBI Taxonomy" id="79078"/>
    <lineage>
        <taxon>Eukaryota</taxon>
        <taxon>Viridiplantae</taxon>
        <taxon>Streptophyta</taxon>
        <taxon>Embryophyta</taxon>
        <taxon>Tracheophyta</taxon>
        <taxon>Spermatophyta</taxon>
        <taxon>Magnoliopsida</taxon>
        <taxon>eudicotyledons</taxon>
        <taxon>Gunneridae</taxon>
        <taxon>Pentapetalae</taxon>
        <taxon>rosids</taxon>
        <taxon>fabids</taxon>
        <taxon>Fabales</taxon>
        <taxon>Fabaceae</taxon>
        <taxon>Papilionoideae</taxon>
        <taxon>50 kb inversion clade</taxon>
        <taxon>dalbergioids sensu lato</taxon>
        <taxon>Dalbergieae</taxon>
        <taxon>Pterocarpus clade</taxon>
        <taxon>Stylosanthes</taxon>
    </lineage>
</organism>
<evidence type="ECO:0000313" key="3">
    <source>
        <dbReference type="Proteomes" id="UP001341840"/>
    </source>
</evidence>